<keyword evidence="3" id="KW-0479">Metal-binding</keyword>
<dbReference type="InterPro" id="IPR029054">
    <property type="entry name" value="dUTPase-like"/>
</dbReference>
<dbReference type="Proteomes" id="UP000207650">
    <property type="component" value="Segment"/>
</dbReference>
<dbReference type="GO" id="GO:0000287">
    <property type="term" value="F:magnesium ion binding"/>
    <property type="evidence" value="ECO:0007669"/>
    <property type="project" value="InterPro"/>
</dbReference>
<dbReference type="GO" id="GO:0006226">
    <property type="term" value="P:dUMP biosynthetic process"/>
    <property type="evidence" value="ECO:0007669"/>
    <property type="project" value="InterPro"/>
</dbReference>
<protein>
    <recommendedName>
        <fullName evidence="2">dUTP diphosphatase</fullName>
        <ecNumber evidence="2">3.6.1.23</ecNumber>
    </recommendedName>
</protein>
<name>A0A0X9X672_9GAMA</name>
<dbReference type="InterPro" id="IPR036157">
    <property type="entry name" value="dUTPase-like_sf"/>
</dbReference>
<dbReference type="OrthoDB" id="13493at10239"/>
<comment type="similarity">
    <text evidence="1">Belongs to the dUTPase family.</text>
</comment>
<evidence type="ECO:0000256" key="2">
    <source>
        <dbReference type="ARBA" id="ARBA00012379"/>
    </source>
</evidence>
<proteinExistence type="inferred from homology"/>
<sequence>MESTTQRLPVFFEFTSTLFEVLSRPENSRIILLNLHPIVVRPYIPTIIPTGIKLTHTIDKQAYILTGETTNKILCHVGMIDSGYRGEIKLIVMNTTKHSVTLLESELKVCIYAFEFVRPLLSNLDLLSSPKYPGDAGYDMYLQNDFTILPHTSATLSIDQMIQTTENCKPFVFGRSGLATEGLILNVTEWSKNPLEITLNNYTNSTMTYKKGTRICQIVFIHNQHFPTIRYFVTHINMNGTLPFYWTDVSFLPVSQASTHQKNMEQCGAETKRMRGECGFGSTGK</sequence>
<evidence type="ECO:0000256" key="5">
    <source>
        <dbReference type="ARBA" id="ARBA00022842"/>
    </source>
</evidence>
<keyword evidence="4" id="KW-0378">Hydrolase</keyword>
<dbReference type="InterPro" id="IPR033704">
    <property type="entry name" value="dUTPase_trimeric"/>
</dbReference>
<dbReference type="InterPro" id="IPR008181">
    <property type="entry name" value="dUTPase"/>
</dbReference>
<evidence type="ECO:0000256" key="4">
    <source>
        <dbReference type="ARBA" id="ARBA00022801"/>
    </source>
</evidence>
<evidence type="ECO:0000259" key="7">
    <source>
        <dbReference type="Pfam" id="PF00692"/>
    </source>
</evidence>
<evidence type="ECO:0000313" key="8">
    <source>
        <dbReference type="EMBL" id="AMA67410.1"/>
    </source>
</evidence>
<dbReference type="Pfam" id="PF00692">
    <property type="entry name" value="dUTPase"/>
    <property type="match status" value="2"/>
</dbReference>
<dbReference type="KEGG" id="vg:26836972"/>
<keyword evidence="6" id="KW-0546">Nucleotide metabolism</keyword>
<dbReference type="GO" id="GO:0004170">
    <property type="term" value="F:dUTP diphosphatase activity"/>
    <property type="evidence" value="ECO:0007669"/>
    <property type="project" value="UniProtKB-EC"/>
</dbReference>
<dbReference type="HAMAP" id="MF_04031">
    <property type="entry name" value="HSV_DUT"/>
    <property type="match status" value="1"/>
</dbReference>
<evidence type="ECO:0000256" key="6">
    <source>
        <dbReference type="ARBA" id="ARBA00023080"/>
    </source>
</evidence>
<dbReference type="PANTHER" id="PTHR11241:SF0">
    <property type="entry name" value="DEOXYURIDINE 5'-TRIPHOSPHATE NUCLEOTIDOHYDROLASE"/>
    <property type="match status" value="1"/>
</dbReference>
<evidence type="ECO:0000313" key="9">
    <source>
        <dbReference type="Proteomes" id="UP000207650"/>
    </source>
</evidence>
<dbReference type="Gene3D" id="2.70.40.10">
    <property type="match status" value="2"/>
</dbReference>
<keyword evidence="5" id="KW-0460">Magnesium</keyword>
<organism evidence="8 9">
    <name type="scientific">Vespertilionid gammaherpesvirus 1</name>
    <dbReference type="NCBI Taxonomy" id="2560830"/>
    <lineage>
        <taxon>Viruses</taxon>
        <taxon>Duplodnaviria</taxon>
        <taxon>Heunggongvirae</taxon>
        <taxon>Peploviricota</taxon>
        <taxon>Herviviricetes</taxon>
        <taxon>Herpesvirales</taxon>
        <taxon>Orthoherpesviridae</taxon>
        <taxon>Gammaherpesvirinae</taxon>
        <taxon>Percavirus</taxon>
        <taxon>Percavirus vespertilionidgamma1</taxon>
    </lineage>
</organism>
<gene>
    <name evidence="8" type="primary">ORF54</name>
    <name evidence="8" type="ORF">AOT99_gpORF54</name>
</gene>
<dbReference type="CDD" id="cd07557">
    <property type="entry name" value="trimeric_dUTPase"/>
    <property type="match status" value="1"/>
</dbReference>
<reference evidence="8 9" key="1">
    <citation type="journal article" date="2016" name="MSphere">
        <title>Isolation and Characterization of a Novel Gammaherpesvirus from a Microbat Cell Line.</title>
        <authorList>
            <person name="Shabman R.S."/>
            <person name="Shrivastava S."/>
            <person name="Tsibane T."/>
            <person name="Attie O."/>
            <person name="Jayaprakash A."/>
            <person name="Mire C.E."/>
            <person name="Dilley K.E."/>
            <person name="Puri V."/>
            <person name="Stockwell T.B."/>
            <person name="Geisbert T.W."/>
            <person name="Sachidanandam R."/>
            <person name="Basler C.F."/>
        </authorList>
    </citation>
    <scope>NUCLEOTIDE SEQUENCE [LARGE SCALE GENOMIC DNA]</scope>
    <source>
        <strain evidence="8 9">My-HV8/Myotis velifer incautus/USA/FCGHV/2011</strain>
    </source>
</reference>
<dbReference type="EC" id="3.6.1.23" evidence="2"/>
<evidence type="ECO:0000256" key="3">
    <source>
        <dbReference type="ARBA" id="ARBA00022723"/>
    </source>
</evidence>
<accession>A0A0X9X672</accession>
<dbReference type="PANTHER" id="PTHR11241">
    <property type="entry name" value="DEOXYURIDINE 5'-TRIPHOSPHATE NUCLEOTIDOHYDROLASE"/>
    <property type="match status" value="1"/>
</dbReference>
<evidence type="ECO:0000256" key="1">
    <source>
        <dbReference type="ARBA" id="ARBA00006581"/>
    </source>
</evidence>
<dbReference type="InterPro" id="IPR034745">
    <property type="entry name" value="HSV_DUT"/>
</dbReference>
<keyword evidence="9" id="KW-1185">Reference proteome</keyword>
<feature type="domain" description="dUTPase-like" evidence="7">
    <location>
        <begin position="129"/>
        <end position="228"/>
    </location>
</feature>
<dbReference type="EMBL" id="KU220026">
    <property type="protein sequence ID" value="AMA67410.1"/>
    <property type="molecule type" value="Genomic_DNA"/>
</dbReference>
<dbReference type="SUPFAM" id="SSF51283">
    <property type="entry name" value="dUTPase-like"/>
    <property type="match status" value="2"/>
</dbReference>
<dbReference type="GO" id="GO:0046081">
    <property type="term" value="P:dUTP catabolic process"/>
    <property type="evidence" value="ECO:0007669"/>
    <property type="project" value="InterPro"/>
</dbReference>
<feature type="domain" description="dUTPase-like" evidence="7">
    <location>
        <begin position="37"/>
        <end position="102"/>
    </location>
</feature>